<evidence type="ECO:0000256" key="1">
    <source>
        <dbReference type="ARBA" id="ARBA00004141"/>
    </source>
</evidence>
<dbReference type="PANTHER" id="PTHR13285:SF18">
    <property type="entry name" value="PROTEIN-CYSTEINE N-PALMITOYLTRANSFERASE RASP"/>
    <property type="match status" value="1"/>
</dbReference>
<dbReference type="EMBL" id="UZAH01036929">
    <property type="protein sequence ID" value="VDP47533.1"/>
    <property type="molecule type" value="Genomic_DNA"/>
</dbReference>
<protein>
    <submittedName>
        <fullName evidence="8">AmpE protein</fullName>
    </submittedName>
</protein>
<evidence type="ECO:0000256" key="4">
    <source>
        <dbReference type="ARBA" id="ARBA00023136"/>
    </source>
</evidence>
<dbReference type="InterPro" id="IPR051085">
    <property type="entry name" value="MB_O-acyltransferase"/>
</dbReference>
<dbReference type="GO" id="GO:0005783">
    <property type="term" value="C:endoplasmic reticulum"/>
    <property type="evidence" value="ECO:0007669"/>
    <property type="project" value="TreeGrafter"/>
</dbReference>
<dbReference type="InterPro" id="IPR004299">
    <property type="entry name" value="MBOAT_fam"/>
</dbReference>
<dbReference type="AlphaFoldDB" id="A0A183GQ59"/>
<comment type="similarity">
    <text evidence="5">Belongs to the membrane-bound acyltransferase family. HHAT subfamily.</text>
</comment>
<evidence type="ECO:0000313" key="6">
    <source>
        <dbReference type="EMBL" id="VDP47533.1"/>
    </source>
</evidence>
<dbReference type="GO" id="GO:0016020">
    <property type="term" value="C:membrane"/>
    <property type="evidence" value="ECO:0007669"/>
    <property type="project" value="UniProtKB-SubCell"/>
</dbReference>
<accession>A0A3P8HMK8</accession>
<dbReference type="WBParaSite" id="HPBE_0002482901-mRNA-1">
    <property type="protein sequence ID" value="HPBE_0002482901-mRNA-1"/>
    <property type="gene ID" value="HPBE_0002482901"/>
</dbReference>
<reference evidence="8" key="2">
    <citation type="submission" date="2019-09" db="UniProtKB">
        <authorList>
            <consortium name="WormBaseParasite"/>
        </authorList>
    </citation>
    <scope>IDENTIFICATION</scope>
</reference>
<sequence>MRPPPPPICISRVSRYSRMWRHFDAGLYQFLKIQVYIPLLSVSVPPVLRILRSLATLAAVFGVVLAWHGAKTHYICWVLLSAAELVIERIGQAVWSSAEFQNLRMHIGERNTRRLIALGMLATVIPGETI</sequence>
<dbReference type="GO" id="GO:0016409">
    <property type="term" value="F:palmitoyltransferase activity"/>
    <property type="evidence" value="ECO:0007669"/>
    <property type="project" value="TreeGrafter"/>
</dbReference>
<evidence type="ECO:0000256" key="5">
    <source>
        <dbReference type="ARBA" id="ARBA00038268"/>
    </source>
</evidence>
<reference evidence="6 7" key="1">
    <citation type="submission" date="2018-11" db="EMBL/GenBank/DDBJ databases">
        <authorList>
            <consortium name="Pathogen Informatics"/>
        </authorList>
    </citation>
    <scope>NUCLEOTIDE SEQUENCE [LARGE SCALE GENOMIC DNA]</scope>
</reference>
<keyword evidence="7" id="KW-1185">Reference proteome</keyword>
<proteinExistence type="inferred from homology"/>
<keyword evidence="3" id="KW-1133">Transmembrane helix</keyword>
<dbReference type="OrthoDB" id="420606at2759"/>
<name>A0A183GQ59_HELPZ</name>
<evidence type="ECO:0000313" key="7">
    <source>
        <dbReference type="Proteomes" id="UP000050761"/>
    </source>
</evidence>
<keyword evidence="2" id="KW-0812">Transmembrane</keyword>
<evidence type="ECO:0000313" key="8">
    <source>
        <dbReference type="WBParaSite" id="HPBE_0002482901-mRNA-1"/>
    </source>
</evidence>
<dbReference type="Proteomes" id="UP000050761">
    <property type="component" value="Unassembled WGS sequence"/>
</dbReference>
<dbReference type="PANTHER" id="PTHR13285">
    <property type="entry name" value="ACYLTRANSFERASE"/>
    <property type="match status" value="1"/>
</dbReference>
<keyword evidence="4" id="KW-0472">Membrane</keyword>
<evidence type="ECO:0000256" key="3">
    <source>
        <dbReference type="ARBA" id="ARBA00022989"/>
    </source>
</evidence>
<organism evidence="7 8">
    <name type="scientific">Heligmosomoides polygyrus</name>
    <name type="common">Parasitic roundworm</name>
    <dbReference type="NCBI Taxonomy" id="6339"/>
    <lineage>
        <taxon>Eukaryota</taxon>
        <taxon>Metazoa</taxon>
        <taxon>Ecdysozoa</taxon>
        <taxon>Nematoda</taxon>
        <taxon>Chromadorea</taxon>
        <taxon>Rhabditida</taxon>
        <taxon>Rhabditina</taxon>
        <taxon>Rhabditomorpha</taxon>
        <taxon>Strongyloidea</taxon>
        <taxon>Heligmosomidae</taxon>
        <taxon>Heligmosomoides</taxon>
    </lineage>
</organism>
<dbReference type="Pfam" id="PF03062">
    <property type="entry name" value="MBOAT"/>
    <property type="match status" value="1"/>
</dbReference>
<accession>A0A183GQ59</accession>
<evidence type="ECO:0000256" key="2">
    <source>
        <dbReference type="ARBA" id="ARBA00022692"/>
    </source>
</evidence>
<comment type="subcellular location">
    <subcellularLocation>
        <location evidence="1">Membrane</location>
        <topology evidence="1">Multi-pass membrane protein</topology>
    </subcellularLocation>
</comment>
<gene>
    <name evidence="6" type="ORF">HPBE_LOCUS24829</name>
</gene>